<evidence type="ECO:0000256" key="3">
    <source>
        <dbReference type="ARBA" id="ARBA00022605"/>
    </source>
</evidence>
<dbReference type="Pfam" id="PF00290">
    <property type="entry name" value="Trp_syntA"/>
    <property type="match status" value="1"/>
</dbReference>
<comment type="similarity">
    <text evidence="8 9">Belongs to the TrpA family.</text>
</comment>
<dbReference type="GeneID" id="300119931"/>
<comment type="subunit">
    <text evidence="2 8">Tetramer of two alpha and two beta chains.</text>
</comment>
<keyword evidence="3 8" id="KW-0028">Amino-acid biosynthesis</keyword>
<dbReference type="InterPro" id="IPR002028">
    <property type="entry name" value="Trp_synthase_suA"/>
</dbReference>
<comment type="pathway">
    <text evidence="1 8">Amino-acid biosynthesis; L-tryptophan biosynthesis; L-tryptophan from chorismate: step 5/5.</text>
</comment>
<evidence type="ECO:0000256" key="8">
    <source>
        <dbReference type="HAMAP-Rule" id="MF_00131"/>
    </source>
</evidence>
<evidence type="ECO:0000256" key="5">
    <source>
        <dbReference type="ARBA" id="ARBA00023141"/>
    </source>
</evidence>
<dbReference type="CDD" id="cd04724">
    <property type="entry name" value="Tryptophan_synthase_alpha"/>
    <property type="match status" value="1"/>
</dbReference>
<reference evidence="10 11" key="1">
    <citation type="submission" date="2024-06" db="EMBL/GenBank/DDBJ databases">
        <title>The Natural Products Discovery Center: Release of the First 8490 Sequenced Strains for Exploring Actinobacteria Biosynthetic Diversity.</title>
        <authorList>
            <person name="Kalkreuter E."/>
            <person name="Kautsar S.A."/>
            <person name="Yang D."/>
            <person name="Bader C.D."/>
            <person name="Teijaro C.N."/>
            <person name="Fluegel L."/>
            <person name="Davis C.M."/>
            <person name="Simpson J.R."/>
            <person name="Lauterbach L."/>
            <person name="Steele A.D."/>
            <person name="Gui C."/>
            <person name="Meng S."/>
            <person name="Li G."/>
            <person name="Viehrig K."/>
            <person name="Ye F."/>
            <person name="Su P."/>
            <person name="Kiefer A.F."/>
            <person name="Nichols A."/>
            <person name="Cepeda A.J."/>
            <person name="Yan W."/>
            <person name="Fan B."/>
            <person name="Jiang Y."/>
            <person name="Adhikari A."/>
            <person name="Zheng C.-J."/>
            <person name="Schuster L."/>
            <person name="Cowan T.M."/>
            <person name="Smanski M.J."/>
            <person name="Chevrette M.G."/>
            <person name="De Carvalho L.P.S."/>
            <person name="Shen B."/>
        </authorList>
    </citation>
    <scope>NUCLEOTIDE SEQUENCE [LARGE SCALE GENOMIC DNA]</scope>
    <source>
        <strain evidence="10 11">NPDC006337</strain>
    </source>
</reference>
<protein>
    <recommendedName>
        <fullName evidence="8">Tryptophan synthase alpha chain</fullName>
        <ecNumber evidence="8">4.2.1.20</ecNumber>
    </recommendedName>
</protein>
<keyword evidence="6 8" id="KW-0456">Lyase</keyword>
<evidence type="ECO:0000256" key="2">
    <source>
        <dbReference type="ARBA" id="ARBA00011270"/>
    </source>
</evidence>
<evidence type="ECO:0000313" key="11">
    <source>
        <dbReference type="Proteomes" id="UP001550378"/>
    </source>
</evidence>
<dbReference type="InterPro" id="IPR011060">
    <property type="entry name" value="RibuloseP-bd_barrel"/>
</dbReference>
<evidence type="ECO:0000256" key="4">
    <source>
        <dbReference type="ARBA" id="ARBA00022822"/>
    </source>
</evidence>
<dbReference type="Proteomes" id="UP001550378">
    <property type="component" value="Unassembled WGS sequence"/>
</dbReference>
<dbReference type="PROSITE" id="PS00167">
    <property type="entry name" value="TRP_SYNTHASE_ALPHA"/>
    <property type="match status" value="1"/>
</dbReference>
<dbReference type="EC" id="4.2.1.20" evidence="8"/>
<dbReference type="RefSeq" id="WP_064069443.1">
    <property type="nucleotide sequence ID" value="NZ_BAAASF010000001.1"/>
</dbReference>
<dbReference type="EMBL" id="JBEXZR010000003">
    <property type="protein sequence ID" value="MEU0706921.1"/>
    <property type="molecule type" value="Genomic_DNA"/>
</dbReference>
<evidence type="ECO:0000256" key="9">
    <source>
        <dbReference type="RuleBase" id="RU003662"/>
    </source>
</evidence>
<feature type="active site" description="Proton acceptor" evidence="8">
    <location>
        <position position="49"/>
    </location>
</feature>
<evidence type="ECO:0000256" key="6">
    <source>
        <dbReference type="ARBA" id="ARBA00023239"/>
    </source>
</evidence>
<dbReference type="HAMAP" id="MF_00131">
    <property type="entry name" value="Trp_synth_alpha"/>
    <property type="match status" value="1"/>
</dbReference>
<organism evidence="10 11">
    <name type="scientific">Streptomyces lavendulocolor</name>
    <dbReference type="NCBI Taxonomy" id="67316"/>
    <lineage>
        <taxon>Bacteria</taxon>
        <taxon>Bacillati</taxon>
        <taxon>Actinomycetota</taxon>
        <taxon>Actinomycetes</taxon>
        <taxon>Kitasatosporales</taxon>
        <taxon>Streptomycetaceae</taxon>
        <taxon>Streptomyces</taxon>
    </lineage>
</organism>
<dbReference type="PANTHER" id="PTHR43406">
    <property type="entry name" value="TRYPTOPHAN SYNTHASE, ALPHA CHAIN"/>
    <property type="match status" value="1"/>
</dbReference>
<dbReference type="SUPFAM" id="SSF51366">
    <property type="entry name" value="Ribulose-phoshate binding barrel"/>
    <property type="match status" value="1"/>
</dbReference>
<gene>
    <name evidence="8 10" type="primary">trpA</name>
    <name evidence="10" type="ORF">ABZ508_06000</name>
</gene>
<evidence type="ECO:0000256" key="1">
    <source>
        <dbReference type="ARBA" id="ARBA00004733"/>
    </source>
</evidence>
<comment type="function">
    <text evidence="8">The alpha subunit is responsible for the aldol cleavage of indoleglycerol phosphate to indole and glyceraldehyde 3-phosphate.</text>
</comment>
<dbReference type="GO" id="GO:0004834">
    <property type="term" value="F:tryptophan synthase activity"/>
    <property type="evidence" value="ECO:0007669"/>
    <property type="project" value="UniProtKB-EC"/>
</dbReference>
<feature type="active site" description="Proton acceptor" evidence="8">
    <location>
        <position position="60"/>
    </location>
</feature>
<name>A0ABV2W2H3_9ACTN</name>
<comment type="catalytic activity">
    <reaction evidence="7 8">
        <text>(1S,2R)-1-C-(indol-3-yl)glycerol 3-phosphate + L-serine = D-glyceraldehyde 3-phosphate + L-tryptophan + H2O</text>
        <dbReference type="Rhea" id="RHEA:10532"/>
        <dbReference type="ChEBI" id="CHEBI:15377"/>
        <dbReference type="ChEBI" id="CHEBI:33384"/>
        <dbReference type="ChEBI" id="CHEBI:57912"/>
        <dbReference type="ChEBI" id="CHEBI:58866"/>
        <dbReference type="ChEBI" id="CHEBI:59776"/>
        <dbReference type="EC" id="4.2.1.20"/>
    </reaction>
</comment>
<accession>A0ABV2W2H3</accession>
<sequence length="266" mass="27439">MKRLEQTFADNRIKGETTLVAYITSGYPSLGETVGLIAAAEQAGADVIELGVPFSDPLGDGPVIQATGQAALDTGTTTAATLDVVAEARAAGVEAPIVLMGYCNPFLRYGLTQLYDDARSAGADGFVVPDLPTREGAEWLANAEASELGQVFFAAPGSSTERIAESAAASRGFLYVLAANGVTGVRSELADGIDSYLERVRSVSGDTPLAVGFGISRPEHVAALHGRADGVIVGSALLQRIGAARDAAGRRRATTELISSLKAATR</sequence>
<dbReference type="Gene3D" id="3.20.20.70">
    <property type="entry name" value="Aldolase class I"/>
    <property type="match status" value="1"/>
</dbReference>
<evidence type="ECO:0000256" key="7">
    <source>
        <dbReference type="ARBA" id="ARBA00049047"/>
    </source>
</evidence>
<keyword evidence="5 8" id="KW-0057">Aromatic amino acid biosynthesis</keyword>
<keyword evidence="11" id="KW-1185">Reference proteome</keyword>
<dbReference type="InterPro" id="IPR013785">
    <property type="entry name" value="Aldolase_TIM"/>
</dbReference>
<evidence type="ECO:0000313" key="10">
    <source>
        <dbReference type="EMBL" id="MEU0706921.1"/>
    </source>
</evidence>
<dbReference type="NCBIfam" id="TIGR00262">
    <property type="entry name" value="trpA"/>
    <property type="match status" value="1"/>
</dbReference>
<comment type="caution">
    <text evidence="10">The sequence shown here is derived from an EMBL/GenBank/DDBJ whole genome shotgun (WGS) entry which is preliminary data.</text>
</comment>
<proteinExistence type="inferred from homology"/>
<dbReference type="InterPro" id="IPR018204">
    <property type="entry name" value="Trp_synthase_alpha_AS"/>
</dbReference>
<keyword evidence="4 8" id="KW-0822">Tryptophan biosynthesis</keyword>
<dbReference type="PANTHER" id="PTHR43406:SF1">
    <property type="entry name" value="TRYPTOPHAN SYNTHASE ALPHA CHAIN, CHLOROPLASTIC"/>
    <property type="match status" value="1"/>
</dbReference>